<comment type="caution">
    <text evidence="2">The sequence shown here is derived from an EMBL/GenBank/DDBJ whole genome shotgun (WGS) entry which is preliminary data.</text>
</comment>
<dbReference type="EMBL" id="JAHRIP010038578">
    <property type="protein sequence ID" value="MEQ2295430.1"/>
    <property type="molecule type" value="Genomic_DNA"/>
</dbReference>
<evidence type="ECO:0000313" key="3">
    <source>
        <dbReference type="Proteomes" id="UP001469553"/>
    </source>
</evidence>
<feature type="coiled-coil region" evidence="1">
    <location>
        <begin position="52"/>
        <end position="141"/>
    </location>
</feature>
<proteinExistence type="predicted"/>
<evidence type="ECO:0000313" key="2">
    <source>
        <dbReference type="EMBL" id="MEQ2295430.1"/>
    </source>
</evidence>
<protein>
    <submittedName>
        <fullName evidence="2">Uncharacterized protein</fullName>
    </submittedName>
</protein>
<keyword evidence="3" id="KW-1185">Reference proteome</keyword>
<dbReference type="Proteomes" id="UP001469553">
    <property type="component" value="Unassembled WGS sequence"/>
</dbReference>
<sequence length="323" mass="37382">MGSLVSSLFCSSNTDPAGRAEHGRNEAEEQILVDNSGRSICQRCEHLQHEHMQSLTEMKSSYEEKLKKAKSDLKQKEEDLNALRSSKRCKTDMEVRSSCQQCEHKQRDNLTEMEKFYKNKLDEARSALKQKEEELKSFKQRLAADMTVSLKTSNTESMNNPVSKTRLTEMYDNLKLLQWPKIKDQLKSRNTNPKVTKDLIQKTFGAASEEMMRKKQEVFGPTESNRGETSQKVKEYRQLTVQNLQMVLFHSSKEDLLKTGWPEHGGQYSEEMVDMRPLTSECYWLGCLMSLNNPPLQPDWENHVSSMDPWDIFPRDIKPSSSN</sequence>
<reference evidence="2 3" key="1">
    <citation type="submission" date="2021-06" db="EMBL/GenBank/DDBJ databases">
        <authorList>
            <person name="Palmer J.M."/>
        </authorList>
    </citation>
    <scope>NUCLEOTIDE SEQUENCE [LARGE SCALE GENOMIC DNA]</scope>
    <source>
        <strain evidence="2 3">AS_MEX2019</strain>
        <tissue evidence="2">Muscle</tissue>
    </source>
</reference>
<accession>A0ABV0YPX8</accession>
<keyword evidence="1" id="KW-0175">Coiled coil</keyword>
<evidence type="ECO:0000256" key="1">
    <source>
        <dbReference type="SAM" id="Coils"/>
    </source>
</evidence>
<name>A0ABV0YPX8_9TELE</name>
<organism evidence="2 3">
    <name type="scientific">Ameca splendens</name>
    <dbReference type="NCBI Taxonomy" id="208324"/>
    <lineage>
        <taxon>Eukaryota</taxon>
        <taxon>Metazoa</taxon>
        <taxon>Chordata</taxon>
        <taxon>Craniata</taxon>
        <taxon>Vertebrata</taxon>
        <taxon>Euteleostomi</taxon>
        <taxon>Actinopterygii</taxon>
        <taxon>Neopterygii</taxon>
        <taxon>Teleostei</taxon>
        <taxon>Neoteleostei</taxon>
        <taxon>Acanthomorphata</taxon>
        <taxon>Ovalentaria</taxon>
        <taxon>Atherinomorphae</taxon>
        <taxon>Cyprinodontiformes</taxon>
        <taxon>Goodeidae</taxon>
        <taxon>Ameca</taxon>
    </lineage>
</organism>
<gene>
    <name evidence="2" type="ORF">AMECASPLE_014240</name>
</gene>